<gene>
    <name evidence="13" type="primary">cysE</name>
    <name evidence="13" type="ORF">HQN60_01920</name>
</gene>
<dbReference type="FunFam" id="1.10.3130.10:FF:000003">
    <property type="entry name" value="Serine acetyltransferase"/>
    <property type="match status" value="1"/>
</dbReference>
<dbReference type="InterPro" id="IPR018357">
    <property type="entry name" value="Hexapep_transf_CS"/>
</dbReference>
<evidence type="ECO:0000256" key="5">
    <source>
        <dbReference type="ARBA" id="ARBA00018522"/>
    </source>
</evidence>
<dbReference type="Gene3D" id="2.160.10.10">
    <property type="entry name" value="Hexapeptide repeat proteins"/>
    <property type="match status" value="1"/>
</dbReference>
<dbReference type="InterPro" id="IPR053376">
    <property type="entry name" value="Serine_acetyltransferase"/>
</dbReference>
<proteinExistence type="inferred from homology"/>
<keyword evidence="9" id="KW-0677">Repeat</keyword>
<dbReference type="Proteomes" id="UP000504844">
    <property type="component" value="Chromosome"/>
</dbReference>
<dbReference type="Gene3D" id="1.10.3130.10">
    <property type="entry name" value="serine acetyltransferase, domain 1"/>
    <property type="match status" value="1"/>
</dbReference>
<dbReference type="FunFam" id="2.160.10.10:FF:000007">
    <property type="entry name" value="Serine acetyltransferase"/>
    <property type="match status" value="1"/>
</dbReference>
<evidence type="ECO:0000313" key="13">
    <source>
        <dbReference type="EMBL" id="QKJ65594.1"/>
    </source>
</evidence>
<evidence type="ECO:0000256" key="3">
    <source>
        <dbReference type="ARBA" id="ARBA00007274"/>
    </source>
</evidence>
<dbReference type="InterPro" id="IPR042122">
    <property type="entry name" value="Ser_AcTrfase_N_sf"/>
</dbReference>
<reference evidence="13 14" key="1">
    <citation type="submission" date="2020-05" db="EMBL/GenBank/DDBJ databases">
        <title>Complete genome sequence of Deefgea sp. D17.</title>
        <authorList>
            <person name="Bae J.-W."/>
            <person name="Han J.E."/>
        </authorList>
    </citation>
    <scope>NUCLEOTIDE SEQUENCE [LARGE SCALE GENOMIC DNA]</scope>
    <source>
        <strain evidence="13 14">D17</strain>
    </source>
</reference>
<keyword evidence="14" id="KW-1185">Reference proteome</keyword>
<evidence type="ECO:0000256" key="8">
    <source>
        <dbReference type="ARBA" id="ARBA00022679"/>
    </source>
</evidence>
<evidence type="ECO:0000256" key="12">
    <source>
        <dbReference type="ARBA" id="ARBA00049486"/>
    </source>
</evidence>
<dbReference type="EMBL" id="CP054143">
    <property type="protein sequence ID" value="QKJ65594.1"/>
    <property type="molecule type" value="Genomic_DNA"/>
</dbReference>
<comment type="similarity">
    <text evidence="3">Belongs to the transferase hexapeptide repeat family.</text>
</comment>
<dbReference type="CDD" id="cd03354">
    <property type="entry name" value="LbH_SAT"/>
    <property type="match status" value="1"/>
</dbReference>
<keyword evidence="7" id="KW-0028">Amino-acid biosynthesis</keyword>
<sequence length="252" mass="27394">MLERLRENIRVVFDRDPAARSTLEVITCYPGFHALTLHLIANSLWRRDWKLLGRIVSHTSRFLTGIEIHPGATIGRRVFIDHGMGTVIGEHAIIGDDCSLYQGITLGGLGLASKPGKRHPTLGKGVVIGAGAKIIGPIEIGDDAKIGPNAVVIKDVPAGATMVANLARMVDKSLDQQRAEKAEQLGFSAYGVGSDMNDPMVKAIHALLDHSVTTDQRLEMVLQRLEQLGVDCSQERASVDQFDPKHLNQIVD</sequence>
<evidence type="ECO:0000256" key="7">
    <source>
        <dbReference type="ARBA" id="ARBA00022605"/>
    </source>
</evidence>
<dbReference type="InterPro" id="IPR011004">
    <property type="entry name" value="Trimer_LpxA-like_sf"/>
</dbReference>
<dbReference type="NCBIfam" id="NF041874">
    <property type="entry name" value="EPS_EpsC"/>
    <property type="match status" value="1"/>
</dbReference>
<evidence type="ECO:0000256" key="9">
    <source>
        <dbReference type="ARBA" id="ARBA00022737"/>
    </source>
</evidence>
<dbReference type="RefSeq" id="WP_173532104.1">
    <property type="nucleotide sequence ID" value="NZ_CP054143.1"/>
</dbReference>
<dbReference type="GO" id="GO:0009001">
    <property type="term" value="F:serine O-acetyltransferase activity"/>
    <property type="evidence" value="ECO:0007669"/>
    <property type="project" value="UniProtKB-EC"/>
</dbReference>
<keyword evidence="11 13" id="KW-0012">Acyltransferase</keyword>
<dbReference type="NCBIfam" id="TIGR01172">
    <property type="entry name" value="cysE"/>
    <property type="match status" value="1"/>
</dbReference>
<evidence type="ECO:0000256" key="10">
    <source>
        <dbReference type="ARBA" id="ARBA00023192"/>
    </source>
</evidence>
<keyword evidence="8 13" id="KW-0808">Transferase</keyword>
<dbReference type="PROSITE" id="PS00101">
    <property type="entry name" value="HEXAPEP_TRANSFERASES"/>
    <property type="match status" value="1"/>
</dbReference>
<comment type="pathway">
    <text evidence="2">Amino-acid biosynthesis; L-cysteine biosynthesis; L-cysteine from L-serine: step 1/2.</text>
</comment>
<keyword evidence="6" id="KW-0963">Cytoplasm</keyword>
<evidence type="ECO:0000256" key="6">
    <source>
        <dbReference type="ARBA" id="ARBA00022490"/>
    </source>
</evidence>
<keyword evidence="10" id="KW-0198">Cysteine biosynthesis</keyword>
<evidence type="ECO:0000256" key="4">
    <source>
        <dbReference type="ARBA" id="ARBA00013266"/>
    </source>
</evidence>
<dbReference type="KEGG" id="dee:HQN60_01920"/>
<comment type="catalytic activity">
    <reaction evidence="12">
        <text>L-serine + acetyl-CoA = O-acetyl-L-serine + CoA</text>
        <dbReference type="Rhea" id="RHEA:24560"/>
        <dbReference type="ChEBI" id="CHEBI:33384"/>
        <dbReference type="ChEBI" id="CHEBI:57287"/>
        <dbReference type="ChEBI" id="CHEBI:57288"/>
        <dbReference type="ChEBI" id="CHEBI:58340"/>
        <dbReference type="EC" id="2.3.1.30"/>
    </reaction>
</comment>
<dbReference type="GO" id="GO:0005737">
    <property type="term" value="C:cytoplasm"/>
    <property type="evidence" value="ECO:0007669"/>
    <property type="project" value="UniProtKB-SubCell"/>
</dbReference>
<dbReference type="AlphaFoldDB" id="A0A6M8SN41"/>
<dbReference type="InterPro" id="IPR045304">
    <property type="entry name" value="LbH_SAT"/>
</dbReference>
<evidence type="ECO:0000313" key="14">
    <source>
        <dbReference type="Proteomes" id="UP000504844"/>
    </source>
</evidence>
<evidence type="ECO:0000256" key="11">
    <source>
        <dbReference type="ARBA" id="ARBA00023315"/>
    </source>
</evidence>
<dbReference type="PANTHER" id="PTHR42811">
    <property type="entry name" value="SERINE ACETYLTRANSFERASE"/>
    <property type="match status" value="1"/>
</dbReference>
<evidence type="ECO:0000256" key="1">
    <source>
        <dbReference type="ARBA" id="ARBA00004496"/>
    </source>
</evidence>
<dbReference type="InterPro" id="IPR001451">
    <property type="entry name" value="Hexapep"/>
</dbReference>
<dbReference type="Pfam" id="PF00132">
    <property type="entry name" value="Hexapep"/>
    <property type="match status" value="1"/>
</dbReference>
<dbReference type="SUPFAM" id="SSF51161">
    <property type="entry name" value="Trimeric LpxA-like enzymes"/>
    <property type="match status" value="1"/>
</dbReference>
<dbReference type="GO" id="GO:0006535">
    <property type="term" value="P:cysteine biosynthetic process from serine"/>
    <property type="evidence" value="ECO:0007669"/>
    <property type="project" value="InterPro"/>
</dbReference>
<organism evidence="13 14">
    <name type="scientific">Deefgea piscis</name>
    <dbReference type="NCBI Taxonomy" id="2739061"/>
    <lineage>
        <taxon>Bacteria</taxon>
        <taxon>Pseudomonadati</taxon>
        <taxon>Pseudomonadota</taxon>
        <taxon>Betaproteobacteria</taxon>
        <taxon>Neisseriales</taxon>
        <taxon>Chitinibacteraceae</taxon>
        <taxon>Deefgea</taxon>
    </lineage>
</organism>
<protein>
    <recommendedName>
        <fullName evidence="5">Serine acetyltransferase</fullName>
        <ecNumber evidence="4">2.3.1.30</ecNumber>
    </recommendedName>
</protein>
<name>A0A6M8SN41_9NEIS</name>
<comment type="subcellular location">
    <subcellularLocation>
        <location evidence="1">Cytoplasm</location>
    </subcellularLocation>
</comment>
<dbReference type="EC" id="2.3.1.30" evidence="4"/>
<accession>A0A6M8SN41</accession>
<dbReference type="InterPro" id="IPR005881">
    <property type="entry name" value="Ser_O-AcTrfase"/>
</dbReference>
<evidence type="ECO:0000256" key="2">
    <source>
        <dbReference type="ARBA" id="ARBA00004876"/>
    </source>
</evidence>